<evidence type="ECO:0000313" key="2">
    <source>
        <dbReference type="EMBL" id="NMW32228.1"/>
    </source>
</evidence>
<keyword evidence="1" id="KW-0812">Transmembrane</keyword>
<proteinExistence type="predicted"/>
<feature type="transmembrane region" description="Helical" evidence="1">
    <location>
        <begin position="52"/>
        <end position="70"/>
    </location>
</feature>
<feature type="transmembrane region" description="Helical" evidence="1">
    <location>
        <begin position="77"/>
        <end position="97"/>
    </location>
</feature>
<protein>
    <submittedName>
        <fullName evidence="2">Uncharacterized protein</fullName>
    </submittedName>
</protein>
<dbReference type="AlphaFoldDB" id="A0A848QSY8"/>
<keyword evidence="3" id="KW-1185">Reference proteome</keyword>
<keyword evidence="1" id="KW-1133">Transmembrane helix</keyword>
<dbReference type="EMBL" id="JABCRE010000003">
    <property type="protein sequence ID" value="NMW32228.1"/>
    <property type="molecule type" value="Genomic_DNA"/>
</dbReference>
<accession>A0A848QSY8</accession>
<gene>
    <name evidence="2" type="ORF">HKD42_09170</name>
</gene>
<dbReference type="RefSeq" id="WP_170012675.1">
    <property type="nucleotide sequence ID" value="NZ_JABCRE010000003.1"/>
</dbReference>
<comment type="caution">
    <text evidence="2">The sequence shown here is derived from an EMBL/GenBank/DDBJ whole genome shotgun (WGS) entry which is preliminary data.</text>
</comment>
<sequence length="154" mass="17175">MDLLLLGCFLFSFRIGAGPEKAAASTMVALFAAFQLYNWTFHPTYASPSLDYGPMLMDLMAAISLIVIAAQANRMYTLWLAGLQIIAVLAHLARGLSETISPIAYVVMFSGPSYFQIIILGFGIWLHHRRVKRHGNYRSWRGSSPLSSERQHPV</sequence>
<reference evidence="2 3" key="1">
    <citation type="submission" date="2020-04" db="EMBL/GenBank/DDBJ databases">
        <authorList>
            <person name="Liu A."/>
        </authorList>
    </citation>
    <scope>NUCLEOTIDE SEQUENCE [LARGE SCALE GENOMIC DNA]</scope>
    <source>
        <strain evidence="2 3">RZ02</strain>
    </source>
</reference>
<organism evidence="2 3">
    <name type="scientific">Pontixanthobacter rizhaonensis</name>
    <dbReference type="NCBI Taxonomy" id="2730337"/>
    <lineage>
        <taxon>Bacteria</taxon>
        <taxon>Pseudomonadati</taxon>
        <taxon>Pseudomonadota</taxon>
        <taxon>Alphaproteobacteria</taxon>
        <taxon>Sphingomonadales</taxon>
        <taxon>Erythrobacteraceae</taxon>
        <taxon>Pontixanthobacter</taxon>
    </lineage>
</organism>
<dbReference type="Proteomes" id="UP000561181">
    <property type="component" value="Unassembled WGS sequence"/>
</dbReference>
<feature type="transmembrane region" description="Helical" evidence="1">
    <location>
        <begin position="103"/>
        <end position="126"/>
    </location>
</feature>
<evidence type="ECO:0000313" key="3">
    <source>
        <dbReference type="Proteomes" id="UP000561181"/>
    </source>
</evidence>
<name>A0A848QSY8_9SPHN</name>
<evidence type="ECO:0000256" key="1">
    <source>
        <dbReference type="SAM" id="Phobius"/>
    </source>
</evidence>
<keyword evidence="1" id="KW-0472">Membrane</keyword>